<proteinExistence type="inferred from homology"/>
<dbReference type="Proteomes" id="UP000093592">
    <property type="component" value="Unassembled WGS sequence"/>
</dbReference>
<sequence length="165" mass="17711">MSHRLIAMLIAAMLVVGACGSKPASGHAHGVPDQLQFSATTLDGRQFSGETLLGKPAVLWFWAPWCPNCQREAPTVAKVAAANPTVTFVGVAARAEESAMREFVDKYHVDGFTQLADTKSAVWTKFGVTQQPAYAFVQPDGSIDVVKGTMTESQLSERVSALSKR</sequence>
<dbReference type="Gene3D" id="3.40.30.10">
    <property type="entry name" value="Glutaredoxin"/>
    <property type="match status" value="1"/>
</dbReference>
<gene>
    <name evidence="10" type="ORF">A5707_16090</name>
</gene>
<dbReference type="InterPro" id="IPR050553">
    <property type="entry name" value="Thioredoxin_ResA/DsbE_sf"/>
</dbReference>
<dbReference type="GO" id="GO:0016491">
    <property type="term" value="F:oxidoreductase activity"/>
    <property type="evidence" value="ECO:0007669"/>
    <property type="project" value="InterPro"/>
</dbReference>
<dbReference type="Pfam" id="PF00578">
    <property type="entry name" value="AhpC-TSA"/>
    <property type="match status" value="1"/>
</dbReference>
<dbReference type="PANTHER" id="PTHR42852">
    <property type="entry name" value="THIOL:DISULFIDE INTERCHANGE PROTEIN DSBE"/>
    <property type="match status" value="1"/>
</dbReference>
<evidence type="ECO:0000313" key="11">
    <source>
        <dbReference type="Proteomes" id="UP000093592"/>
    </source>
</evidence>
<feature type="chain" id="PRO_5039449391" description="Soluble secreted antigen MPT53" evidence="8">
    <location>
        <begin position="25"/>
        <end position="165"/>
    </location>
</feature>
<evidence type="ECO:0000256" key="1">
    <source>
        <dbReference type="ARBA" id="ARBA00004613"/>
    </source>
</evidence>
<comment type="function">
    <text evidence="6">Disulfide oxidoreductase that catalyzes the oxidation of reduced, unfolded secreted proteins to form disulfide bonds. Despite a weak homology to thioredoxin this cannot serve as a substrate for thioredoxin reductase.</text>
</comment>
<dbReference type="PROSITE" id="PS51257">
    <property type="entry name" value="PROKAR_LIPOPROTEIN"/>
    <property type="match status" value="1"/>
</dbReference>
<dbReference type="EMBL" id="LZKJ01000059">
    <property type="protein sequence ID" value="OBI49740.1"/>
    <property type="molecule type" value="Genomic_DNA"/>
</dbReference>
<dbReference type="RefSeq" id="WP_065013554.1">
    <property type="nucleotide sequence ID" value="NZ_LZKJ01000059.1"/>
</dbReference>
<dbReference type="FunFam" id="3.40.30.10:FF:000238">
    <property type="entry name" value="Soluble secreted antigen Mpt53"/>
    <property type="match status" value="1"/>
</dbReference>
<dbReference type="PANTHER" id="PTHR42852:SF17">
    <property type="entry name" value="THIOREDOXIN-LIKE PROTEIN HI_1115"/>
    <property type="match status" value="1"/>
</dbReference>
<keyword evidence="5" id="KW-0676">Redox-active center</keyword>
<evidence type="ECO:0000259" key="9">
    <source>
        <dbReference type="PROSITE" id="PS51352"/>
    </source>
</evidence>
<evidence type="ECO:0000256" key="5">
    <source>
        <dbReference type="ARBA" id="ARBA00023284"/>
    </source>
</evidence>
<evidence type="ECO:0000313" key="10">
    <source>
        <dbReference type="EMBL" id="OBI49740.1"/>
    </source>
</evidence>
<evidence type="ECO:0000256" key="8">
    <source>
        <dbReference type="SAM" id="SignalP"/>
    </source>
</evidence>
<dbReference type="GO" id="GO:0016209">
    <property type="term" value="F:antioxidant activity"/>
    <property type="evidence" value="ECO:0007669"/>
    <property type="project" value="InterPro"/>
</dbReference>
<comment type="subcellular location">
    <subcellularLocation>
        <location evidence="1">Secreted</location>
    </subcellularLocation>
</comment>
<comment type="similarity">
    <text evidence="2">Belongs to the thioredoxin family.</text>
</comment>
<dbReference type="PROSITE" id="PS51352">
    <property type="entry name" value="THIOREDOXIN_2"/>
    <property type="match status" value="1"/>
</dbReference>
<dbReference type="SUPFAM" id="SSF52833">
    <property type="entry name" value="Thioredoxin-like"/>
    <property type="match status" value="1"/>
</dbReference>
<dbReference type="GO" id="GO:0005576">
    <property type="term" value="C:extracellular region"/>
    <property type="evidence" value="ECO:0007669"/>
    <property type="project" value="UniProtKB-SubCell"/>
</dbReference>
<evidence type="ECO:0000256" key="2">
    <source>
        <dbReference type="ARBA" id="ARBA00008987"/>
    </source>
</evidence>
<reference evidence="11" key="1">
    <citation type="submission" date="2016-06" db="EMBL/GenBank/DDBJ databases">
        <authorList>
            <person name="Sutton G."/>
            <person name="Brinkac L."/>
            <person name="Sanka R."/>
            <person name="Adams M."/>
            <person name="Lau E."/>
            <person name="Sam S."/>
            <person name="Sreng N."/>
            <person name="Him V."/>
            <person name="Kerleguer A."/>
            <person name="Cheng S."/>
        </authorList>
    </citation>
    <scope>NUCLEOTIDE SEQUENCE [LARGE SCALE GENOMIC DNA]</scope>
    <source>
        <strain evidence="11">E861</strain>
    </source>
</reference>
<protein>
    <recommendedName>
        <fullName evidence="7">Soluble secreted antigen MPT53</fullName>
    </recommendedName>
</protein>
<dbReference type="AlphaFoldDB" id="A0A1A2ZHM0"/>
<keyword evidence="4 8" id="KW-0732">Signal</keyword>
<dbReference type="InterPro" id="IPR000866">
    <property type="entry name" value="AhpC/TSA"/>
</dbReference>
<name>A0A1A2ZHM0_9MYCO</name>
<feature type="domain" description="Thioredoxin" evidence="9">
    <location>
        <begin position="28"/>
        <end position="164"/>
    </location>
</feature>
<evidence type="ECO:0000256" key="3">
    <source>
        <dbReference type="ARBA" id="ARBA00022525"/>
    </source>
</evidence>
<comment type="caution">
    <text evidence="10">The sequence shown here is derived from an EMBL/GenBank/DDBJ whole genome shotgun (WGS) entry which is preliminary data.</text>
</comment>
<evidence type="ECO:0000256" key="7">
    <source>
        <dbReference type="ARBA" id="ARBA00067724"/>
    </source>
</evidence>
<evidence type="ECO:0000256" key="4">
    <source>
        <dbReference type="ARBA" id="ARBA00022729"/>
    </source>
</evidence>
<keyword evidence="3" id="KW-0964">Secreted</keyword>
<accession>A0A1A2ZHM0</accession>
<dbReference type="InterPro" id="IPR013766">
    <property type="entry name" value="Thioredoxin_domain"/>
</dbReference>
<dbReference type="InterPro" id="IPR036249">
    <property type="entry name" value="Thioredoxin-like_sf"/>
</dbReference>
<dbReference type="CDD" id="cd03011">
    <property type="entry name" value="TlpA_like_ScsD_MtbDsbE"/>
    <property type="match status" value="1"/>
</dbReference>
<dbReference type="OrthoDB" id="9790194at2"/>
<feature type="signal peptide" evidence="8">
    <location>
        <begin position="1"/>
        <end position="24"/>
    </location>
</feature>
<evidence type="ECO:0000256" key="6">
    <source>
        <dbReference type="ARBA" id="ARBA00055273"/>
    </source>
</evidence>
<organism evidence="10 11">
    <name type="scientific">Mycobacterium kyorinense</name>
    <dbReference type="NCBI Taxonomy" id="487514"/>
    <lineage>
        <taxon>Bacteria</taxon>
        <taxon>Bacillati</taxon>
        <taxon>Actinomycetota</taxon>
        <taxon>Actinomycetes</taxon>
        <taxon>Mycobacteriales</taxon>
        <taxon>Mycobacteriaceae</taxon>
        <taxon>Mycobacterium</taxon>
    </lineage>
</organism>